<evidence type="ECO:0000256" key="4">
    <source>
        <dbReference type="ARBA" id="ARBA00022729"/>
    </source>
</evidence>
<accession>A0A1C7Z0R8</accession>
<dbReference type="AlphaFoldDB" id="A0A1C7Z0R8"/>
<feature type="domain" description="Fibronectin type III-like" evidence="11">
    <location>
        <begin position="662"/>
        <end position="731"/>
    </location>
</feature>
<dbReference type="PATRIC" id="fig|317.243.peg.2099"/>
<evidence type="ECO:0000256" key="10">
    <source>
        <dbReference type="SAM" id="SignalP"/>
    </source>
</evidence>
<dbReference type="EC" id="3.2.1.21" evidence="3"/>
<keyword evidence="6" id="KW-0326">Glycosidase</keyword>
<dbReference type="InterPro" id="IPR001764">
    <property type="entry name" value="Glyco_hydro_3_N"/>
</dbReference>
<evidence type="ECO:0000256" key="8">
    <source>
        <dbReference type="ARBA" id="ARBA00032194"/>
    </source>
</evidence>
<protein>
    <recommendedName>
        <fullName evidence="3">beta-glucosidase</fullName>
        <ecNumber evidence="3">3.2.1.21</ecNumber>
    </recommendedName>
    <alternativeName>
        <fullName evidence="9">Beta-D-glucoside glucohydrolase</fullName>
    </alternativeName>
    <alternativeName>
        <fullName evidence="7">Cellobiase</fullName>
    </alternativeName>
    <alternativeName>
        <fullName evidence="8">Gentiobiase</fullName>
    </alternativeName>
</protein>
<sequence length="773" mass="83190">MAHSRLLPVLLFTALATGTSLGASAGADFDNDDLIDSLLSRMTLEEKAGQLSQSAVQTTSAGPIVEIGGEDSIRDGRVGSLLNAYGVEATRKLQRVAVEESRLRIPLLFAFDVIHGFRTIFPVPLAEASAWDPELSRRTARAAAMEATAYGIHWTYAPMVDIARDPRWGRVVEGAGEDPFLGAALAVARVRGFHGTGPPDLSTMMTTAKHFAGYGAAEAGRDYNIADLSERTLREVYLPPFRAAVEAGADAIMPGFNEIAGTPMHANHRLLHDYLRKQWGFNGLIVSDFNGVDNLIEHGVAATESSAAQLAFNASIDIDMAGGLYQQQLPALVRSGQLQNDALDDAVRRVLQAKQRLGLFEDPYSYSNAARVQALARIPETRSLAREAAQKSIVLLKNDQGLLPLRKDLKKLVVTGALATDAESILGPWAGPIRTEESVTVFEGIKQAVSSTTAVIHVPGASPESLDLSGIDDVLRASSDADVIVAVLGETARMSGEARSRMSLGLPGGQEALLARLVETGKPLVVVLMNGRPLALSLMSDQVPVILESWFLGSEMGHAVADVLFGDVNPSGKLPITFPRAVGQLPIYYARKNTGRPPSIESEYTSKYIDGSWTPLYPFGHGLSYTTFAYQPPRLSARRIAPDETLTIKVDVSNTGQREGDEIVQLYLRQSTASVTRPVRVLRGFERVKLAPGETRTLAFQLDQDDLALLDHFFLRRVEPGEFTVFVGGSSATDNQASFEVTTGAQLAGPGSAIPRMLRESAVKALINAGNSR</sequence>
<organism evidence="12 13">
    <name type="scientific">Pseudomonas syringae</name>
    <dbReference type="NCBI Taxonomy" id="317"/>
    <lineage>
        <taxon>Bacteria</taxon>
        <taxon>Pseudomonadati</taxon>
        <taxon>Pseudomonadota</taxon>
        <taxon>Gammaproteobacteria</taxon>
        <taxon>Pseudomonadales</taxon>
        <taxon>Pseudomonadaceae</taxon>
        <taxon>Pseudomonas</taxon>
    </lineage>
</organism>
<feature type="signal peptide" evidence="10">
    <location>
        <begin position="1"/>
        <end position="25"/>
    </location>
</feature>
<evidence type="ECO:0000259" key="11">
    <source>
        <dbReference type="SMART" id="SM01217"/>
    </source>
</evidence>
<dbReference type="OrthoDB" id="9781691at2"/>
<comment type="catalytic activity">
    <reaction evidence="1">
        <text>Hydrolysis of terminal, non-reducing beta-D-glucosyl residues with release of beta-D-glucose.</text>
        <dbReference type="EC" id="3.2.1.21"/>
    </reaction>
</comment>
<evidence type="ECO:0000313" key="13">
    <source>
        <dbReference type="Proteomes" id="UP000093104"/>
    </source>
</evidence>
<dbReference type="SMART" id="SM01217">
    <property type="entry name" value="Fn3_like"/>
    <property type="match status" value="1"/>
</dbReference>
<dbReference type="Gene3D" id="3.20.20.300">
    <property type="entry name" value="Glycoside hydrolase, family 3, N-terminal domain"/>
    <property type="match status" value="1"/>
</dbReference>
<dbReference type="InterPro" id="IPR051915">
    <property type="entry name" value="Cellulose_Degrad_GH3"/>
</dbReference>
<evidence type="ECO:0000256" key="5">
    <source>
        <dbReference type="ARBA" id="ARBA00022801"/>
    </source>
</evidence>
<dbReference type="Pfam" id="PF14310">
    <property type="entry name" value="Fn3-like"/>
    <property type="match status" value="1"/>
</dbReference>
<dbReference type="InterPro" id="IPR036881">
    <property type="entry name" value="Glyco_hydro_3_C_sf"/>
</dbReference>
<gene>
    <name evidence="12" type="ORF">AFK24_27535</name>
</gene>
<dbReference type="Gene3D" id="2.60.40.10">
    <property type="entry name" value="Immunoglobulins"/>
    <property type="match status" value="1"/>
</dbReference>
<dbReference type="InterPro" id="IPR026891">
    <property type="entry name" value="Fn3-like"/>
</dbReference>
<keyword evidence="4 10" id="KW-0732">Signal</keyword>
<dbReference type="PRINTS" id="PR00133">
    <property type="entry name" value="GLHYDRLASE3"/>
</dbReference>
<dbReference type="PANTHER" id="PTHR30620">
    <property type="entry name" value="PERIPLASMIC BETA-GLUCOSIDASE-RELATED"/>
    <property type="match status" value="1"/>
</dbReference>
<dbReference type="EMBL" id="LGSI01000073">
    <property type="protein sequence ID" value="OCR21735.1"/>
    <property type="molecule type" value="Genomic_DNA"/>
</dbReference>
<evidence type="ECO:0000256" key="1">
    <source>
        <dbReference type="ARBA" id="ARBA00000448"/>
    </source>
</evidence>
<dbReference type="GO" id="GO:0009251">
    <property type="term" value="P:glucan catabolic process"/>
    <property type="evidence" value="ECO:0007669"/>
    <property type="project" value="TreeGrafter"/>
</dbReference>
<dbReference type="Proteomes" id="UP000093104">
    <property type="component" value="Unassembled WGS sequence"/>
</dbReference>
<dbReference type="PANTHER" id="PTHR30620:SF16">
    <property type="entry name" value="LYSOSOMAL BETA GLUCOSIDASE"/>
    <property type="match status" value="1"/>
</dbReference>
<feature type="chain" id="PRO_5008891984" description="beta-glucosidase" evidence="10">
    <location>
        <begin position="26"/>
        <end position="773"/>
    </location>
</feature>
<evidence type="ECO:0000256" key="2">
    <source>
        <dbReference type="ARBA" id="ARBA00005336"/>
    </source>
</evidence>
<dbReference type="FunFam" id="3.20.20.300:FF:000005">
    <property type="entry name" value="Periplasmic beta-glucosidase"/>
    <property type="match status" value="1"/>
</dbReference>
<name>A0A1C7Z0R8_PSESX</name>
<dbReference type="InterPro" id="IPR013783">
    <property type="entry name" value="Ig-like_fold"/>
</dbReference>
<dbReference type="Pfam" id="PF01915">
    <property type="entry name" value="Glyco_hydro_3_C"/>
    <property type="match status" value="1"/>
</dbReference>
<evidence type="ECO:0000313" key="12">
    <source>
        <dbReference type="EMBL" id="OCR21735.1"/>
    </source>
</evidence>
<dbReference type="InterPro" id="IPR002772">
    <property type="entry name" value="Glyco_hydro_3_C"/>
</dbReference>
<comment type="similarity">
    <text evidence="2">Belongs to the glycosyl hydrolase 3 family.</text>
</comment>
<comment type="caution">
    <text evidence="12">The sequence shown here is derived from an EMBL/GenBank/DDBJ whole genome shotgun (WGS) entry which is preliminary data.</text>
</comment>
<dbReference type="GO" id="GO:0008422">
    <property type="term" value="F:beta-glucosidase activity"/>
    <property type="evidence" value="ECO:0007669"/>
    <property type="project" value="UniProtKB-EC"/>
</dbReference>
<proteinExistence type="inferred from homology"/>
<keyword evidence="5" id="KW-0378">Hydrolase</keyword>
<dbReference type="SUPFAM" id="SSF52279">
    <property type="entry name" value="Beta-D-glucan exohydrolase, C-terminal domain"/>
    <property type="match status" value="1"/>
</dbReference>
<dbReference type="SUPFAM" id="SSF51445">
    <property type="entry name" value="(Trans)glycosidases"/>
    <property type="match status" value="1"/>
</dbReference>
<dbReference type="InterPro" id="IPR036962">
    <property type="entry name" value="Glyco_hydro_3_N_sf"/>
</dbReference>
<evidence type="ECO:0000256" key="6">
    <source>
        <dbReference type="ARBA" id="ARBA00023295"/>
    </source>
</evidence>
<evidence type="ECO:0000256" key="9">
    <source>
        <dbReference type="ARBA" id="ARBA00032594"/>
    </source>
</evidence>
<reference evidence="12 13" key="1">
    <citation type="submission" date="2015-07" db="EMBL/GenBank/DDBJ databases">
        <title>Draft genome sequence of a diazotrophic, plant growth-promoting rhizobacterium of the Pseudomonas syringae complex.</title>
        <authorList>
            <person name="Patten C.L."/>
            <person name="Jeong H."/>
        </authorList>
    </citation>
    <scope>NUCLEOTIDE SEQUENCE [LARGE SCALE GENOMIC DNA]</scope>
    <source>
        <strain evidence="12 13">GR12-2</strain>
    </source>
</reference>
<dbReference type="InterPro" id="IPR017853">
    <property type="entry name" value="GH"/>
</dbReference>
<dbReference type="Pfam" id="PF00933">
    <property type="entry name" value="Glyco_hydro_3"/>
    <property type="match status" value="1"/>
</dbReference>
<evidence type="ECO:0000256" key="7">
    <source>
        <dbReference type="ARBA" id="ARBA00031448"/>
    </source>
</evidence>
<dbReference type="Gene3D" id="3.40.50.1700">
    <property type="entry name" value="Glycoside hydrolase family 3 C-terminal domain"/>
    <property type="match status" value="1"/>
</dbReference>
<evidence type="ECO:0000256" key="3">
    <source>
        <dbReference type="ARBA" id="ARBA00012744"/>
    </source>
</evidence>
<dbReference type="FunFam" id="2.60.40.10:FF:000495">
    <property type="entry name" value="Periplasmic beta-glucosidase"/>
    <property type="match status" value="1"/>
</dbReference>